<proteinExistence type="predicted"/>
<feature type="repeat" description="ANK" evidence="1">
    <location>
        <begin position="141"/>
        <end position="174"/>
    </location>
</feature>
<dbReference type="Gene3D" id="1.25.40.20">
    <property type="entry name" value="Ankyrin repeat-containing domain"/>
    <property type="match status" value="5"/>
</dbReference>
<dbReference type="SUPFAM" id="SSF48403">
    <property type="entry name" value="Ankyrin repeat"/>
    <property type="match status" value="3"/>
</dbReference>
<protein>
    <submittedName>
        <fullName evidence="3">Ankyrin repeat-containing protein</fullName>
    </submittedName>
</protein>
<dbReference type="Gene3D" id="3.30.710.10">
    <property type="entry name" value="Potassium Channel Kv1.1, Chain A"/>
    <property type="match status" value="2"/>
</dbReference>
<organism evidence="3 4">
    <name type="scientific">Anaeramoeba ignava</name>
    <name type="common">Anaerobic marine amoeba</name>
    <dbReference type="NCBI Taxonomy" id="1746090"/>
    <lineage>
        <taxon>Eukaryota</taxon>
        <taxon>Metamonada</taxon>
        <taxon>Anaeramoebidae</taxon>
        <taxon>Anaeramoeba</taxon>
    </lineage>
</organism>
<dbReference type="PROSITE" id="PS50297">
    <property type="entry name" value="ANK_REP_REGION"/>
    <property type="match status" value="3"/>
</dbReference>
<feature type="domain" description="BTB" evidence="2">
    <location>
        <begin position="968"/>
        <end position="1034"/>
    </location>
</feature>
<dbReference type="PANTHER" id="PTHR24118:SF99">
    <property type="entry name" value="POTE ANKYRIN DOMAIN FAMILY MEMBER 3C-RELATED"/>
    <property type="match status" value="1"/>
</dbReference>
<evidence type="ECO:0000259" key="2">
    <source>
        <dbReference type="PROSITE" id="PS50097"/>
    </source>
</evidence>
<gene>
    <name evidence="3" type="ORF">M0811_12033</name>
</gene>
<dbReference type="SUPFAM" id="SSF54695">
    <property type="entry name" value="POZ domain"/>
    <property type="match status" value="2"/>
</dbReference>
<comment type="caution">
    <text evidence="3">The sequence shown here is derived from an EMBL/GenBank/DDBJ whole genome shotgun (WGS) entry which is preliminary data.</text>
</comment>
<feature type="domain" description="BTB" evidence="2">
    <location>
        <begin position="856"/>
        <end position="922"/>
    </location>
</feature>
<dbReference type="InterPro" id="IPR011333">
    <property type="entry name" value="SKP1/BTB/POZ_sf"/>
</dbReference>
<reference evidence="3" key="1">
    <citation type="submission" date="2022-10" db="EMBL/GenBank/DDBJ databases">
        <title>Novel sulphate-reducing endosymbionts in the free-living metamonad Anaeramoeba.</title>
        <authorList>
            <person name="Jerlstrom-Hultqvist J."/>
            <person name="Cepicka I."/>
            <person name="Gallot-Lavallee L."/>
            <person name="Salas-Leiva D."/>
            <person name="Curtis B.A."/>
            <person name="Zahonova K."/>
            <person name="Pipaliya S."/>
            <person name="Dacks J."/>
            <person name="Roger A.J."/>
        </authorList>
    </citation>
    <scope>NUCLEOTIDE SEQUENCE</scope>
    <source>
        <strain evidence="3">BMAN</strain>
    </source>
</reference>
<dbReference type="Proteomes" id="UP001149090">
    <property type="component" value="Unassembled WGS sequence"/>
</dbReference>
<feature type="repeat" description="ANK" evidence="1">
    <location>
        <begin position="271"/>
        <end position="304"/>
    </location>
</feature>
<feature type="repeat" description="ANK" evidence="1">
    <location>
        <begin position="469"/>
        <end position="502"/>
    </location>
</feature>
<dbReference type="Pfam" id="PF12796">
    <property type="entry name" value="Ank_2"/>
    <property type="match status" value="3"/>
</dbReference>
<keyword evidence="1" id="KW-0040">ANK repeat</keyword>
<dbReference type="EMBL" id="JAPDFW010000110">
    <property type="protein sequence ID" value="KAJ5068996.1"/>
    <property type="molecule type" value="Genomic_DNA"/>
</dbReference>
<dbReference type="CDD" id="cd18186">
    <property type="entry name" value="BTB_POZ_ZBTB_KLHL-like"/>
    <property type="match status" value="2"/>
</dbReference>
<keyword evidence="4" id="KW-1185">Reference proteome</keyword>
<feature type="repeat" description="ANK" evidence="1">
    <location>
        <begin position="106"/>
        <end position="140"/>
    </location>
</feature>
<dbReference type="InterPro" id="IPR000210">
    <property type="entry name" value="BTB/POZ_dom"/>
</dbReference>
<dbReference type="PANTHER" id="PTHR24118">
    <property type="entry name" value="POTE ANKYRIN DOMAIN"/>
    <property type="match status" value="1"/>
</dbReference>
<dbReference type="InterPro" id="IPR002110">
    <property type="entry name" value="Ankyrin_rpt"/>
</dbReference>
<sequence length="1082" mass="124526">MEDSSDYFIQFQKILQEQNPEEKIEEFLSTQNLTSNQLNSLLGLAIKEKSNTEILQKIISKGVNINTRNKKSRRTVLANAIAMESSLEIIKFLISSGSDVNIVDRLQLSPIHLAIKYMKEPIEVIKTLLEFGANINSQNKSGQTPLHFAISTKSSLEIIQFLISSGASISVITSSKDTMLHYCATYFCSLDILKSIYSESIDINARNKRGRTVLSELIQKLPDSSEHIRFLVSKGAKDFLALQELIQSPNSLENIKLLSSLGVSLLDKNEKNETLLHLACTQKDSLELVDFLIDYGLEVNSVTTANYTPLCYANIYDDNSMLIKKLLSKGADPNIFPPQDPIPLLNGHYIKNDFESMFLIIEKLDPKFYPSNQTVFRFFIENCISGYAERLNKILAYCLNNTTLKNSYAFLVFASLEQPEIFSFLWSFKEKFEFKVNDLTETVFSRICSTEVMKILLDEGFDTNSILLTMDYPIHRACCSGHPKEILQKIIQNGADINKLNNSKQTPLMYSCFGKLNYESIEFLVNSGADLNAVDSFGNSAFLHLCNNSLIQEDQNEIIKVIELFISKGVDIHQKNNQHQNGLFLACSQHHFNEKLAKFLLEHDLDITNPTAENYRSVIQQYSRKSKLDIETLKIFLRKITDEEICVLFEFLVMVNGGENFEVTKYLLENGYPKDINQVIYPRNKSTILHSVVSSVYHIEKFKVYLDLLISRGADFNLKNTSNQTPLHLICKRHQSFNDWVIPIMELTQDFDSIDAYGLTPLGYLCLNKSKNPIIARFLKSGADPNKKSGDTLILGILNKFGLFGTILWLLWYGADYHDVSDKILSRNSTNIQKLLQTFPSYQNDFLKLLKKQQFTDFRLQCKDGSINIHKLILETRLFFEDEKLTNKEIFDSFLKVSHENSIEIMNPFIEFLYTGKIYQKNYTKTMEDLTKITKEIGIDSKKWIIQKRGKIGLVRDFKRIYNLDDQKDFSINSENQEIKVHKLILIARSRLFRGMFLTVNDPSNSVKDYSGKSAQTIQQFIHFLYFDCFDSEKIFDISLFSELKDFYQLRKNSSIDFLLENKKKSKFIEIQKEIERIINEF</sequence>
<evidence type="ECO:0000256" key="1">
    <source>
        <dbReference type="PROSITE-ProRule" id="PRU00023"/>
    </source>
</evidence>
<dbReference type="PROSITE" id="PS50097">
    <property type="entry name" value="BTB"/>
    <property type="match status" value="2"/>
</dbReference>
<dbReference type="Pfam" id="PF00651">
    <property type="entry name" value="BTB"/>
    <property type="match status" value="2"/>
</dbReference>
<dbReference type="PROSITE" id="PS50088">
    <property type="entry name" value="ANK_REPEAT"/>
    <property type="match status" value="4"/>
</dbReference>
<name>A0A9Q0R715_ANAIG</name>
<dbReference type="SMART" id="SM00248">
    <property type="entry name" value="ANK"/>
    <property type="match status" value="15"/>
</dbReference>
<dbReference type="InterPro" id="IPR036770">
    <property type="entry name" value="Ankyrin_rpt-contain_sf"/>
</dbReference>
<evidence type="ECO:0000313" key="4">
    <source>
        <dbReference type="Proteomes" id="UP001149090"/>
    </source>
</evidence>
<dbReference type="AlphaFoldDB" id="A0A9Q0R715"/>
<evidence type="ECO:0000313" key="3">
    <source>
        <dbReference type="EMBL" id="KAJ5068996.1"/>
    </source>
</evidence>
<accession>A0A9Q0R715</accession>